<evidence type="ECO:0000256" key="1">
    <source>
        <dbReference type="ARBA" id="ARBA00023002"/>
    </source>
</evidence>
<dbReference type="GO" id="GO:0016705">
    <property type="term" value="F:oxidoreductase activity, acting on paired donors, with incorporation or reduction of molecular oxygen"/>
    <property type="evidence" value="ECO:0007669"/>
    <property type="project" value="InterPro"/>
</dbReference>
<name>A0A1C5GGC9_MICEH</name>
<evidence type="ECO:0000313" key="4">
    <source>
        <dbReference type="Proteomes" id="UP000198251"/>
    </source>
</evidence>
<keyword evidence="3" id="KW-0503">Monooxygenase</keyword>
<dbReference type="InterPro" id="IPR036661">
    <property type="entry name" value="Luciferase-like_sf"/>
</dbReference>
<feature type="domain" description="Luciferase-like" evidence="2">
    <location>
        <begin position="4"/>
        <end position="278"/>
    </location>
</feature>
<proteinExistence type="predicted"/>
<accession>A0A1C5GGC9</accession>
<dbReference type="EMBL" id="LT607733">
    <property type="protein sequence ID" value="SCG18818.1"/>
    <property type="molecule type" value="Genomic_DNA"/>
</dbReference>
<dbReference type="CDD" id="cd01097">
    <property type="entry name" value="Tetrahydromethanopterin_reductase"/>
    <property type="match status" value="1"/>
</dbReference>
<organism evidence="3 4">
    <name type="scientific">Micromonospora echinofusca</name>
    <dbReference type="NCBI Taxonomy" id="47858"/>
    <lineage>
        <taxon>Bacteria</taxon>
        <taxon>Bacillati</taxon>
        <taxon>Actinomycetota</taxon>
        <taxon>Actinomycetes</taxon>
        <taxon>Micromonosporales</taxon>
        <taxon>Micromonosporaceae</taxon>
        <taxon>Micromonospora</taxon>
    </lineage>
</organism>
<dbReference type="AlphaFoldDB" id="A0A1C5GGC9"/>
<dbReference type="InterPro" id="IPR011251">
    <property type="entry name" value="Luciferase-like_dom"/>
</dbReference>
<dbReference type="Gene3D" id="3.20.20.30">
    <property type="entry name" value="Luciferase-like domain"/>
    <property type="match status" value="1"/>
</dbReference>
<protein>
    <submittedName>
        <fullName evidence="3">Flavin-dependent oxidoreductase, luciferase family (Includes alkanesulfonate monooxygenase SsuD and methylene tetrahydromethanopterin reductase)</fullName>
    </submittedName>
</protein>
<evidence type="ECO:0000313" key="3">
    <source>
        <dbReference type="EMBL" id="SCG18818.1"/>
    </source>
</evidence>
<keyword evidence="1" id="KW-0560">Oxidoreductase</keyword>
<dbReference type="Pfam" id="PF00296">
    <property type="entry name" value="Bac_luciferase"/>
    <property type="match status" value="1"/>
</dbReference>
<dbReference type="GO" id="GO:0004497">
    <property type="term" value="F:monooxygenase activity"/>
    <property type="evidence" value="ECO:0007669"/>
    <property type="project" value="UniProtKB-KW"/>
</dbReference>
<dbReference type="PANTHER" id="PTHR43244">
    <property type="match status" value="1"/>
</dbReference>
<dbReference type="Proteomes" id="UP000198251">
    <property type="component" value="Chromosome I"/>
</dbReference>
<dbReference type="SUPFAM" id="SSF51679">
    <property type="entry name" value="Bacterial luciferase-like"/>
    <property type="match status" value="1"/>
</dbReference>
<keyword evidence="4" id="KW-1185">Reference proteome</keyword>
<gene>
    <name evidence="3" type="ORF">GA0070610_5171</name>
</gene>
<dbReference type="PANTHER" id="PTHR43244:SF1">
    <property type="entry name" value="5,10-METHYLENETETRAHYDROMETHANOPTERIN REDUCTASE"/>
    <property type="match status" value="1"/>
</dbReference>
<dbReference type="InterPro" id="IPR050564">
    <property type="entry name" value="F420-G6PD/mer"/>
</dbReference>
<reference evidence="3 4" key="1">
    <citation type="submission" date="2016-06" db="EMBL/GenBank/DDBJ databases">
        <authorList>
            <person name="Kjaerup R.B."/>
            <person name="Dalgaard T.S."/>
            <person name="Juul-Madsen H.R."/>
        </authorList>
    </citation>
    <scope>NUCLEOTIDE SEQUENCE [LARGE SCALE GENOMIC DNA]</scope>
    <source>
        <strain evidence="3 4">DSM 43913</strain>
    </source>
</reference>
<evidence type="ECO:0000259" key="2">
    <source>
        <dbReference type="Pfam" id="PF00296"/>
    </source>
</evidence>
<sequence length="308" mass="33035">MSAQHMFRLTSDVEQLGMDSVWLPQMPNQLEVGTLLAGLAVTTDRLRLGTAILPMYSRPPVVMAQTAVTIDEMSGGRVNLGLGLGHRGIGDWMVGGRSVPAIAGTREYLGVVTQLCREGEVNVDGEWYGGHASLPAGQRDDLPVLLGAFGPRMLELAGEVADGAILWMCTPQYVTDVVLPALRRGWAKRGGRPAGFRVVAMMHVAISDEPDRDRELFGRLLASYLRVATYRTLFGNSGFANCVETGRADDRMVSALVAIDPEEVSRGLAAYRQAGVDEVVIAPAGTAQRGYETCLQTLRATYGISAGA</sequence>